<dbReference type="InterPro" id="IPR023828">
    <property type="entry name" value="Peptidase_S8_Ser-AS"/>
</dbReference>
<accession>A0A511JFA8</accession>
<comment type="caution">
    <text evidence="7">The sequence shown here is derived from an EMBL/GenBank/DDBJ whole genome shotgun (WGS) entry which is preliminary data.</text>
</comment>
<dbReference type="PANTHER" id="PTHR43806">
    <property type="entry name" value="PEPTIDASE S8"/>
    <property type="match status" value="1"/>
</dbReference>
<evidence type="ECO:0000313" key="8">
    <source>
        <dbReference type="Proteomes" id="UP000321049"/>
    </source>
</evidence>
<dbReference type="Gene3D" id="3.40.50.200">
    <property type="entry name" value="Peptidase S8/S53 domain"/>
    <property type="match status" value="1"/>
</dbReference>
<dbReference type="PRINTS" id="PR00723">
    <property type="entry name" value="SUBTILISIN"/>
</dbReference>
<feature type="domain" description="Peptidase S8/S53" evidence="6">
    <location>
        <begin position="191"/>
        <end position="437"/>
    </location>
</feature>
<keyword evidence="2 5" id="KW-0645">Protease</keyword>
<feature type="active site" description="Charge relay system" evidence="5">
    <location>
        <position position="200"/>
    </location>
</feature>
<dbReference type="GO" id="GO:0004252">
    <property type="term" value="F:serine-type endopeptidase activity"/>
    <property type="evidence" value="ECO:0007669"/>
    <property type="project" value="UniProtKB-UniRule"/>
</dbReference>
<dbReference type="Pfam" id="PF00082">
    <property type="entry name" value="Peptidase_S8"/>
    <property type="match status" value="1"/>
</dbReference>
<sequence length="469" mass="49494">MSIPSGRGPGAGGDPFGGEYRRLRAGQAVTSEVQQAIRRQVDELALRKTDAGLRRRLNTAVQDRWIRSRGTQLAVRRKDRGEDAIVISGELLLTTRTWEDPVARAYVTRRGLSPAPVGCADLESRLVRVVTSGPTTPEHLEDTVAELRARGFAASLTHITPLSPVMKTSSAVAAPAAETFPDYVKASTGDGSGARVAVVDTGIDAVIRGDGWLTEVPRQPVDDTATDVNDVNIDPLDNDPADGLLDLSAGHGTFVSGIVVQVAPGVDLSVYRALSAGGTGSEIEVACKLIAAVRDGAQLVNLSLGTQTQFDQPSLAIAAALEVVREIEKERGEDVLIVAAAGNFGDTVPTWPAAFRRVVAVGSLTADLRPSVFSSRGWWVDCATVGEGILSPYVAGEQSPDFTNEPATFGPDSFARWSGTSFAAPQIVGAVARLMHERGLDARAAYIELLALGRPLPDFGQAFSILPGV</sequence>
<name>A0A511JFA8_9CELL</name>
<dbReference type="InterPro" id="IPR050131">
    <property type="entry name" value="Peptidase_S8_subtilisin-like"/>
</dbReference>
<evidence type="ECO:0000256" key="5">
    <source>
        <dbReference type="PROSITE-ProRule" id="PRU01240"/>
    </source>
</evidence>
<dbReference type="InterPro" id="IPR000209">
    <property type="entry name" value="Peptidase_S8/S53_dom"/>
</dbReference>
<evidence type="ECO:0000256" key="2">
    <source>
        <dbReference type="ARBA" id="ARBA00022670"/>
    </source>
</evidence>
<dbReference type="OrthoDB" id="5177045at2"/>
<comment type="similarity">
    <text evidence="1 5">Belongs to the peptidase S8 family.</text>
</comment>
<evidence type="ECO:0000259" key="6">
    <source>
        <dbReference type="Pfam" id="PF00082"/>
    </source>
</evidence>
<keyword evidence="3 5" id="KW-0378">Hydrolase</keyword>
<gene>
    <name evidence="7" type="ORF">CTE05_02350</name>
</gene>
<dbReference type="PANTHER" id="PTHR43806:SF11">
    <property type="entry name" value="CEREVISIN-RELATED"/>
    <property type="match status" value="1"/>
</dbReference>
<dbReference type="Proteomes" id="UP000321049">
    <property type="component" value="Unassembled WGS sequence"/>
</dbReference>
<organism evidence="7 8">
    <name type="scientific">Cellulomonas terrae</name>
    <dbReference type="NCBI Taxonomy" id="311234"/>
    <lineage>
        <taxon>Bacteria</taxon>
        <taxon>Bacillati</taxon>
        <taxon>Actinomycetota</taxon>
        <taxon>Actinomycetes</taxon>
        <taxon>Micrococcales</taxon>
        <taxon>Cellulomonadaceae</taxon>
        <taxon>Cellulomonas</taxon>
    </lineage>
</organism>
<dbReference type="AlphaFoldDB" id="A0A511JFA8"/>
<feature type="active site" description="Charge relay system" evidence="5">
    <location>
        <position position="421"/>
    </location>
</feature>
<dbReference type="InterPro" id="IPR015500">
    <property type="entry name" value="Peptidase_S8_subtilisin-rel"/>
</dbReference>
<dbReference type="PROSITE" id="PS00138">
    <property type="entry name" value="SUBTILASE_SER"/>
    <property type="match status" value="1"/>
</dbReference>
<protein>
    <submittedName>
        <fullName evidence="7">Protease</fullName>
    </submittedName>
</protein>
<dbReference type="InterPro" id="IPR036852">
    <property type="entry name" value="Peptidase_S8/S53_dom_sf"/>
</dbReference>
<feature type="active site" description="Charge relay system" evidence="5">
    <location>
        <position position="251"/>
    </location>
</feature>
<dbReference type="GO" id="GO:0006508">
    <property type="term" value="P:proteolysis"/>
    <property type="evidence" value="ECO:0007669"/>
    <property type="project" value="UniProtKB-KW"/>
</dbReference>
<dbReference type="EMBL" id="BJWH01000001">
    <property type="protein sequence ID" value="GEL96688.1"/>
    <property type="molecule type" value="Genomic_DNA"/>
</dbReference>
<evidence type="ECO:0000256" key="3">
    <source>
        <dbReference type="ARBA" id="ARBA00022801"/>
    </source>
</evidence>
<dbReference type="PROSITE" id="PS51892">
    <property type="entry name" value="SUBTILASE"/>
    <property type="match status" value="1"/>
</dbReference>
<dbReference type="SUPFAM" id="SSF52743">
    <property type="entry name" value="Subtilisin-like"/>
    <property type="match status" value="1"/>
</dbReference>
<reference evidence="7 8" key="1">
    <citation type="submission" date="2019-07" db="EMBL/GenBank/DDBJ databases">
        <title>Whole genome shotgun sequence of Cellulomonas terrae NBRC 100819.</title>
        <authorList>
            <person name="Hosoyama A."/>
            <person name="Uohara A."/>
            <person name="Ohji S."/>
            <person name="Ichikawa N."/>
        </authorList>
    </citation>
    <scope>NUCLEOTIDE SEQUENCE [LARGE SCALE GENOMIC DNA]</scope>
    <source>
        <strain evidence="7 8">NBRC 100819</strain>
    </source>
</reference>
<keyword evidence="8" id="KW-1185">Reference proteome</keyword>
<evidence type="ECO:0000256" key="4">
    <source>
        <dbReference type="ARBA" id="ARBA00022825"/>
    </source>
</evidence>
<dbReference type="RefSeq" id="WP_146844281.1">
    <property type="nucleotide sequence ID" value="NZ_BJWH01000001.1"/>
</dbReference>
<proteinExistence type="inferred from homology"/>
<evidence type="ECO:0000313" key="7">
    <source>
        <dbReference type="EMBL" id="GEL96688.1"/>
    </source>
</evidence>
<evidence type="ECO:0000256" key="1">
    <source>
        <dbReference type="ARBA" id="ARBA00011073"/>
    </source>
</evidence>
<keyword evidence="4 5" id="KW-0720">Serine protease</keyword>